<dbReference type="SUPFAM" id="SSF49464">
    <property type="entry name" value="Carboxypeptidase regulatory domain-like"/>
    <property type="match status" value="1"/>
</dbReference>
<evidence type="ECO:0000313" key="3">
    <source>
        <dbReference type="Proteomes" id="UP000295499"/>
    </source>
</evidence>
<dbReference type="OrthoDB" id="9805121at2"/>
<dbReference type="InterPro" id="IPR022156">
    <property type="entry name" value="Uncharacterised_YfbK_N"/>
</dbReference>
<dbReference type="InterPro" id="IPR036465">
    <property type="entry name" value="vWFA_dom_sf"/>
</dbReference>
<dbReference type="Pfam" id="PF12450">
    <property type="entry name" value="vWF_A"/>
    <property type="match status" value="1"/>
</dbReference>
<dbReference type="Pfam" id="PF12034">
    <property type="entry name" value="YfbK_C"/>
    <property type="match status" value="1"/>
</dbReference>
<name>A0A4R6ICS9_9SPHI</name>
<keyword evidence="3" id="KW-1185">Reference proteome</keyword>
<proteinExistence type="predicted"/>
<dbReference type="Pfam" id="PF00092">
    <property type="entry name" value="VWA"/>
    <property type="match status" value="1"/>
</dbReference>
<dbReference type="InterPro" id="IPR008969">
    <property type="entry name" value="CarboxyPept-like_regulatory"/>
</dbReference>
<dbReference type="PANTHER" id="PTHR10579:SF43">
    <property type="entry name" value="ZINC FINGER (C3HC4-TYPE RING FINGER) FAMILY PROTEIN"/>
    <property type="match status" value="1"/>
</dbReference>
<dbReference type="CDD" id="cd01465">
    <property type="entry name" value="vWA_subgroup"/>
    <property type="match status" value="1"/>
</dbReference>
<feature type="domain" description="VWFA" evidence="1">
    <location>
        <begin position="243"/>
        <end position="421"/>
    </location>
</feature>
<evidence type="ECO:0000259" key="1">
    <source>
        <dbReference type="PROSITE" id="PS50234"/>
    </source>
</evidence>
<dbReference type="RefSeq" id="WP_133558310.1">
    <property type="nucleotide sequence ID" value="NZ_SNWM01000005.1"/>
</dbReference>
<dbReference type="Proteomes" id="UP000295499">
    <property type="component" value="Unassembled WGS sequence"/>
</dbReference>
<protein>
    <submittedName>
        <fullName evidence="2">Ca-activated chloride channel family protein</fullName>
    </submittedName>
</protein>
<dbReference type="Gene3D" id="3.40.50.410">
    <property type="entry name" value="von Willebrand factor, type A domain"/>
    <property type="match status" value="1"/>
</dbReference>
<dbReference type="SUPFAM" id="SSF53300">
    <property type="entry name" value="vWA-like"/>
    <property type="match status" value="1"/>
</dbReference>
<dbReference type="Gene3D" id="2.60.40.1120">
    <property type="entry name" value="Carboxypeptidase-like, regulatory domain"/>
    <property type="match status" value="1"/>
</dbReference>
<comment type="caution">
    <text evidence="2">The sequence shown here is derived from an EMBL/GenBank/DDBJ whole genome shotgun (WGS) entry which is preliminary data.</text>
</comment>
<dbReference type="PROSITE" id="PS50234">
    <property type="entry name" value="VWFA"/>
    <property type="match status" value="1"/>
</dbReference>
<evidence type="ECO:0000313" key="2">
    <source>
        <dbReference type="EMBL" id="TDO20053.1"/>
    </source>
</evidence>
<dbReference type="EMBL" id="SNWM01000005">
    <property type="protein sequence ID" value="TDO20053.1"/>
    <property type="molecule type" value="Genomic_DNA"/>
</dbReference>
<dbReference type="InterPro" id="IPR002035">
    <property type="entry name" value="VWF_A"/>
</dbReference>
<dbReference type="PANTHER" id="PTHR10579">
    <property type="entry name" value="CALCIUM-ACTIVATED CHLORIDE CHANNEL REGULATOR"/>
    <property type="match status" value="1"/>
</dbReference>
<accession>A0A4R6ICS9</accession>
<reference evidence="2 3" key="1">
    <citation type="submission" date="2019-03" db="EMBL/GenBank/DDBJ databases">
        <title>Genomic Encyclopedia of Archaeal and Bacterial Type Strains, Phase II (KMG-II): from individual species to whole genera.</title>
        <authorList>
            <person name="Goeker M."/>
        </authorList>
    </citation>
    <scope>NUCLEOTIDE SEQUENCE [LARGE SCALE GENOMIC DNA]</scope>
    <source>
        <strain evidence="2 3">DSM 19034</strain>
    </source>
</reference>
<dbReference type="Pfam" id="PF13715">
    <property type="entry name" value="CarbopepD_reg_2"/>
    <property type="match status" value="1"/>
</dbReference>
<organism evidence="2 3">
    <name type="scientific">Pedobacter duraquae</name>
    <dbReference type="NCBI Taxonomy" id="425511"/>
    <lineage>
        <taxon>Bacteria</taxon>
        <taxon>Pseudomonadati</taxon>
        <taxon>Bacteroidota</taxon>
        <taxon>Sphingobacteriia</taxon>
        <taxon>Sphingobacteriales</taxon>
        <taxon>Sphingobacteriaceae</taxon>
        <taxon>Pedobacter</taxon>
    </lineage>
</organism>
<dbReference type="InterPro" id="IPR051266">
    <property type="entry name" value="CLCR"/>
</dbReference>
<gene>
    <name evidence="2" type="ORF">CLV32_3812</name>
</gene>
<dbReference type="InterPro" id="IPR021908">
    <property type="entry name" value="YfbK_C"/>
</dbReference>
<dbReference type="AlphaFoldDB" id="A0A4R6ICS9"/>
<sequence>MKRNIYLIMLFLSLAGFRNSSSRKIEGLIYSYDDRSPLPGVSVIVKGTNIKTQSDINGHYAITIAEGQNTLVFSYVGFDRKEIKIGKSDKINVALQPSSVALREAVAVEYTRNSAPLTRSLRATSIWIGGNPNPNTESYKGISENRFNDPRAVPLSTFAIDVDAASYSNVRRFINNGSMPPVDAVRIEEMINYFHYDLAGPANADPVAIHTELSTAPWNPRHRLLRIGLKAKSIKTDKLPPANFVFLIDVSGSMSNYNKLPLVKSSMKLLVDQLRDVDHVAIVTYAGNAGLKLPSTPGSQKIKIKEAIETLEAGGSTAGGAGIKLAYNTAREHFVKGGNNRIILATDGDFNVGESSDGDIEQVIAKERQSGISISVLGYGMGNLKDSKMETIADKGHGNYAYIDNISEARKAIITEFGSTLFTVAKDVKLQVEFNPAKVQAYRLLGYENRLLEKEDFNNDKKLGGDMGVGHTVTAFYEIIPTGTNDDFSYSVDPLKYQKPKEIATGINSSELVTIKFRYKTPTAEKSEMEKVSVLDAPIALSRTSNDFRFASAVAELGLLLRNSDFKQHASYQGLIARAKMAKGKDEEGYRAEFVSLAQNAHLLSK</sequence>
<dbReference type="SMART" id="SM00327">
    <property type="entry name" value="VWA"/>
    <property type="match status" value="1"/>
</dbReference>